<protein>
    <recommendedName>
        <fullName evidence="6">G-protein coupled receptors family 1 profile domain-containing protein</fullName>
    </recommendedName>
</protein>
<dbReference type="Proteomes" id="UP000663828">
    <property type="component" value="Unassembled WGS sequence"/>
</dbReference>
<evidence type="ECO:0000256" key="1">
    <source>
        <dbReference type="ARBA" id="ARBA00004370"/>
    </source>
</evidence>
<feature type="transmembrane region" description="Helical" evidence="5">
    <location>
        <begin position="259"/>
        <end position="281"/>
    </location>
</feature>
<dbReference type="SUPFAM" id="SSF81321">
    <property type="entry name" value="Family A G protein-coupled receptor-like"/>
    <property type="match status" value="1"/>
</dbReference>
<dbReference type="EMBL" id="CAJNOR010001218">
    <property type="protein sequence ID" value="CAF1100056.1"/>
    <property type="molecule type" value="Genomic_DNA"/>
</dbReference>
<feature type="transmembrane region" description="Helical" evidence="5">
    <location>
        <begin position="96"/>
        <end position="117"/>
    </location>
</feature>
<dbReference type="GO" id="GO:0016020">
    <property type="term" value="C:membrane"/>
    <property type="evidence" value="ECO:0007669"/>
    <property type="project" value="UniProtKB-SubCell"/>
</dbReference>
<reference evidence="7" key="1">
    <citation type="submission" date="2021-02" db="EMBL/GenBank/DDBJ databases">
        <authorList>
            <person name="Nowell W R."/>
        </authorList>
    </citation>
    <scope>NUCLEOTIDE SEQUENCE</scope>
</reference>
<feature type="transmembrane region" description="Helical" evidence="5">
    <location>
        <begin position="229"/>
        <end position="253"/>
    </location>
</feature>
<evidence type="ECO:0000259" key="6">
    <source>
        <dbReference type="PROSITE" id="PS50262"/>
    </source>
</evidence>
<accession>A0A814P7N8</accession>
<feature type="transmembrane region" description="Helical" evidence="5">
    <location>
        <begin position="137"/>
        <end position="164"/>
    </location>
</feature>
<evidence type="ECO:0000313" key="8">
    <source>
        <dbReference type="Proteomes" id="UP000663828"/>
    </source>
</evidence>
<feature type="domain" description="G-protein coupled receptors family 1 profile" evidence="6">
    <location>
        <begin position="33"/>
        <end position="280"/>
    </location>
</feature>
<organism evidence="7 8">
    <name type="scientific">Adineta ricciae</name>
    <name type="common">Rotifer</name>
    <dbReference type="NCBI Taxonomy" id="249248"/>
    <lineage>
        <taxon>Eukaryota</taxon>
        <taxon>Metazoa</taxon>
        <taxon>Spiralia</taxon>
        <taxon>Gnathifera</taxon>
        <taxon>Rotifera</taxon>
        <taxon>Eurotatoria</taxon>
        <taxon>Bdelloidea</taxon>
        <taxon>Adinetida</taxon>
        <taxon>Adinetidae</taxon>
        <taxon>Adineta</taxon>
    </lineage>
</organism>
<keyword evidence="8" id="KW-1185">Reference proteome</keyword>
<dbReference type="PROSITE" id="PS50262">
    <property type="entry name" value="G_PROTEIN_RECEP_F1_2"/>
    <property type="match status" value="1"/>
</dbReference>
<dbReference type="InterPro" id="IPR052954">
    <property type="entry name" value="GPCR-Ligand_Int"/>
</dbReference>
<dbReference type="Gene3D" id="1.20.1070.10">
    <property type="entry name" value="Rhodopsin 7-helix transmembrane proteins"/>
    <property type="match status" value="1"/>
</dbReference>
<dbReference type="AlphaFoldDB" id="A0A814P7N8"/>
<comment type="subcellular location">
    <subcellularLocation>
        <location evidence="1">Membrane</location>
    </subcellularLocation>
</comment>
<feature type="transmembrane region" description="Helical" evidence="5">
    <location>
        <begin position="184"/>
        <end position="209"/>
    </location>
</feature>
<evidence type="ECO:0000256" key="4">
    <source>
        <dbReference type="ARBA" id="ARBA00023136"/>
    </source>
</evidence>
<dbReference type="PANTHER" id="PTHR46641">
    <property type="entry name" value="FMRFAMIDE RECEPTOR-RELATED"/>
    <property type="match status" value="1"/>
</dbReference>
<keyword evidence="3 5" id="KW-1133">Transmembrane helix</keyword>
<evidence type="ECO:0000256" key="5">
    <source>
        <dbReference type="SAM" id="Phobius"/>
    </source>
</evidence>
<proteinExistence type="predicted"/>
<keyword evidence="4 5" id="KW-0472">Membrane</keyword>
<evidence type="ECO:0000256" key="3">
    <source>
        <dbReference type="ARBA" id="ARBA00022989"/>
    </source>
</evidence>
<name>A0A814P7N8_ADIRI</name>
<evidence type="ECO:0000313" key="7">
    <source>
        <dbReference type="EMBL" id="CAF1100056.1"/>
    </source>
</evidence>
<feature type="transmembrane region" description="Helical" evidence="5">
    <location>
        <begin position="62"/>
        <end position="84"/>
    </location>
</feature>
<gene>
    <name evidence="7" type="ORF">XAT740_LOCUS18302</name>
</gene>
<sequence>MSNDTDPVSDGQSMESLFAAYYPLFVMIAGTILNSFTLFVLSYSSFKKTKKQPTIHYMRAMAIFDILILYGWNFQHFLSSVYGFTLERYNIPSCKFFLPFGYFTVQTTAWLRVFVCLDRYLSLSRLHRTWFGHSKNVIIIILLTITTLLLFNLHIAIFGCFYAPDGTIDINSKLYVIFPLWDYINLAVYNFIPFIFMLVFNVGSIYHLIRLQKATTVQNSRIQHRSISIALLTSTFLFILLTLPANIIFSFFQSSTSSSVLHLVDGGLFTYHILSFPLYLITFNKFRKECFALITRGKITARIAPRINALTAS</sequence>
<comment type="caution">
    <text evidence="7">The sequence shown here is derived from an EMBL/GenBank/DDBJ whole genome shotgun (WGS) entry which is preliminary data.</text>
</comment>
<keyword evidence="2 5" id="KW-0812">Transmembrane</keyword>
<dbReference type="PANTHER" id="PTHR46641:SF2">
    <property type="entry name" value="FMRFAMIDE RECEPTOR"/>
    <property type="match status" value="1"/>
</dbReference>
<dbReference type="InterPro" id="IPR017452">
    <property type="entry name" value="GPCR_Rhodpsn_7TM"/>
</dbReference>
<feature type="transmembrane region" description="Helical" evidence="5">
    <location>
        <begin position="20"/>
        <end position="41"/>
    </location>
</feature>
<evidence type="ECO:0000256" key="2">
    <source>
        <dbReference type="ARBA" id="ARBA00022692"/>
    </source>
</evidence>